<reference evidence="1" key="1">
    <citation type="submission" date="2020-04" db="EMBL/GenBank/DDBJ databases">
        <title>Deep metagenomics examines the oral microbiome during advanced dental caries in children, revealing novel taxa and co-occurrences with host molecules.</title>
        <authorList>
            <person name="Baker J.L."/>
            <person name="Morton J.T."/>
            <person name="Dinis M."/>
            <person name="Alvarez R."/>
            <person name="Tran N.C."/>
            <person name="Knight R."/>
            <person name="Edlund A."/>
        </authorList>
    </citation>
    <scope>NUCLEOTIDE SEQUENCE</scope>
    <source>
        <strain evidence="1">JCVI_23_bin.11</strain>
    </source>
</reference>
<name>A0A930H4M9_9FIRM</name>
<proteinExistence type="predicted"/>
<protein>
    <submittedName>
        <fullName evidence="1">Uncharacterized protein</fullName>
    </submittedName>
</protein>
<dbReference type="EMBL" id="JABZRE010000002">
    <property type="protein sequence ID" value="MBF1306399.1"/>
    <property type="molecule type" value="Genomic_DNA"/>
</dbReference>
<sequence length="224" mass="26731">MKLEKIMKNLFLEDSKYYSILESDRGKIIMVPNFYKTAIEQSLYARDTFDWMTNEITSFAKRATQSYSYGDVIPLVSKEIIGYRVINGTQLKKVNSNNLISQCNDLKNQNIDWGFEQLMINKLMFDLDVILNKIQILNEELPQDHLRREFFPFEIYKYATDFYNVVALAELKIDEMKESRINFIDRIIFKHELNKKIRKIERVILEGEKYKGLFNPLELCYRVF</sequence>
<organism evidence="1 2">
    <name type="scientific">Parvimonas micra</name>
    <dbReference type="NCBI Taxonomy" id="33033"/>
    <lineage>
        <taxon>Bacteria</taxon>
        <taxon>Bacillati</taxon>
        <taxon>Bacillota</taxon>
        <taxon>Tissierellia</taxon>
        <taxon>Tissierellales</taxon>
        <taxon>Peptoniphilaceae</taxon>
        <taxon>Parvimonas</taxon>
    </lineage>
</organism>
<dbReference type="RefSeq" id="WP_278476953.1">
    <property type="nucleotide sequence ID" value="NZ_JABZRE010000002.1"/>
</dbReference>
<evidence type="ECO:0000313" key="1">
    <source>
        <dbReference type="EMBL" id="MBF1306399.1"/>
    </source>
</evidence>
<evidence type="ECO:0000313" key="2">
    <source>
        <dbReference type="Proteomes" id="UP000758611"/>
    </source>
</evidence>
<dbReference type="Proteomes" id="UP000758611">
    <property type="component" value="Unassembled WGS sequence"/>
</dbReference>
<comment type="caution">
    <text evidence="1">The sequence shown here is derived from an EMBL/GenBank/DDBJ whole genome shotgun (WGS) entry which is preliminary data.</text>
</comment>
<gene>
    <name evidence="1" type="ORF">HXM94_01230</name>
</gene>
<accession>A0A930H4M9</accession>
<dbReference type="AlphaFoldDB" id="A0A930H4M9"/>